<dbReference type="PROSITE" id="PS51710">
    <property type="entry name" value="G_OBG"/>
    <property type="match status" value="1"/>
</dbReference>
<evidence type="ECO:0000259" key="3">
    <source>
        <dbReference type="PROSITE" id="PS51710"/>
    </source>
</evidence>
<dbReference type="PRINTS" id="PR00326">
    <property type="entry name" value="GTP1OBG"/>
</dbReference>
<accession>A0A938YUH4</accession>
<reference evidence="4" key="1">
    <citation type="submission" date="2021-01" db="EMBL/GenBank/DDBJ databases">
        <title>Active Sulfur Cycling in an Early Earth Analoge.</title>
        <authorList>
            <person name="Hahn C.R."/>
            <person name="Youssef N.H."/>
            <person name="Elshahed M."/>
        </authorList>
    </citation>
    <scope>NUCLEOTIDE SEQUENCE</scope>
    <source>
        <strain evidence="4">Zod_Metabat.1151</strain>
    </source>
</reference>
<dbReference type="InterPro" id="IPR006073">
    <property type="entry name" value="GTP-bd"/>
</dbReference>
<organism evidence="4 5">
    <name type="scientific">Candidatus Iainarchaeum sp</name>
    <dbReference type="NCBI Taxonomy" id="3101447"/>
    <lineage>
        <taxon>Archaea</taxon>
        <taxon>Candidatus Iainarchaeota</taxon>
        <taxon>Candidatus Iainarchaeia</taxon>
        <taxon>Candidatus Iainarchaeales</taxon>
        <taxon>Candidatus Iainarchaeaceae</taxon>
        <taxon>Candidatus Iainarchaeum</taxon>
    </lineage>
</organism>
<name>A0A938YUH4_9ARCH</name>
<dbReference type="EMBL" id="JAFGDB010000045">
    <property type="protein sequence ID" value="MBN2067379.1"/>
    <property type="molecule type" value="Genomic_DNA"/>
</dbReference>
<dbReference type="InterPro" id="IPR005225">
    <property type="entry name" value="Small_GTP-bd"/>
</dbReference>
<dbReference type="CDD" id="cd01897">
    <property type="entry name" value="NOG"/>
    <property type="match status" value="1"/>
</dbReference>
<keyword evidence="1" id="KW-0547">Nucleotide-binding</keyword>
<evidence type="ECO:0000256" key="1">
    <source>
        <dbReference type="ARBA" id="ARBA00022741"/>
    </source>
</evidence>
<sequence length="331" mass="37473">MEIELNFVQDQKELIEICFRKARKEAERMGKQRDRLKKAKSQAIKRIEVSANYFNEAMQKPAAAFPYLKKLHPFYKELIEATLDLDKTLPAIKRMKASGKIALRLKRQYIGKAKALEKGEERKAKAIVSEFYGRLSSIAKNAEQAIKEYNKTVKMARELPNVRFDLKTVIIAGYPNTGKTTILGRLTKSKPKIAEYPFTTQKLQIGYLEQGYEKVQLIDTPGLLDRPLEKRNKIERKAIAALRHLANSIVFVADPTERCGFPLEKQANLLGEIEKELKGIPILVVLNKADIASEEEIKAGKKAFPKAIAEGHEIESALKEEIAKMLKNGPV</sequence>
<evidence type="ECO:0000313" key="4">
    <source>
        <dbReference type="EMBL" id="MBN2067379.1"/>
    </source>
</evidence>
<dbReference type="Pfam" id="PF06858">
    <property type="entry name" value="NOG1"/>
    <property type="match status" value="1"/>
</dbReference>
<dbReference type="AlphaFoldDB" id="A0A938YUH4"/>
<protein>
    <submittedName>
        <fullName evidence="4">50S ribosome-binding GTPase</fullName>
    </submittedName>
</protein>
<dbReference type="Proteomes" id="UP000809243">
    <property type="component" value="Unassembled WGS sequence"/>
</dbReference>
<proteinExistence type="predicted"/>
<dbReference type="PANTHER" id="PTHR45759">
    <property type="entry name" value="NUCLEOLAR GTP-BINDING PROTEIN 1"/>
    <property type="match status" value="1"/>
</dbReference>
<evidence type="ECO:0000256" key="2">
    <source>
        <dbReference type="ARBA" id="ARBA00023134"/>
    </source>
</evidence>
<dbReference type="GO" id="GO:0005525">
    <property type="term" value="F:GTP binding"/>
    <property type="evidence" value="ECO:0007669"/>
    <property type="project" value="UniProtKB-KW"/>
</dbReference>
<keyword evidence="2" id="KW-0342">GTP-binding</keyword>
<gene>
    <name evidence="4" type="ORF">JW744_02835</name>
</gene>
<evidence type="ECO:0000313" key="5">
    <source>
        <dbReference type="Proteomes" id="UP000809243"/>
    </source>
</evidence>
<dbReference type="InterPro" id="IPR041623">
    <property type="entry name" value="NOG1_N"/>
</dbReference>
<dbReference type="InterPro" id="IPR027417">
    <property type="entry name" value="P-loop_NTPase"/>
</dbReference>
<dbReference type="SUPFAM" id="SSF52540">
    <property type="entry name" value="P-loop containing nucleoside triphosphate hydrolases"/>
    <property type="match status" value="1"/>
</dbReference>
<dbReference type="InterPro" id="IPR031167">
    <property type="entry name" value="G_OBG"/>
</dbReference>
<dbReference type="NCBIfam" id="TIGR00231">
    <property type="entry name" value="small_GTP"/>
    <property type="match status" value="1"/>
</dbReference>
<dbReference type="InterPro" id="IPR010674">
    <property type="entry name" value="NOG1_Rossman_fold_dom"/>
</dbReference>
<dbReference type="Pfam" id="PF17835">
    <property type="entry name" value="NOG1_N"/>
    <property type="match status" value="1"/>
</dbReference>
<feature type="domain" description="OBG-type G" evidence="3">
    <location>
        <begin position="167"/>
        <end position="331"/>
    </location>
</feature>
<dbReference type="Gene3D" id="1.20.120.1190">
    <property type="match status" value="1"/>
</dbReference>
<comment type="caution">
    <text evidence="4">The sequence shown here is derived from an EMBL/GenBank/DDBJ whole genome shotgun (WGS) entry which is preliminary data.</text>
</comment>
<dbReference type="Gene3D" id="3.40.50.300">
    <property type="entry name" value="P-loop containing nucleotide triphosphate hydrolases"/>
    <property type="match status" value="1"/>
</dbReference>